<evidence type="ECO:0000256" key="1">
    <source>
        <dbReference type="SAM" id="MobiDB-lite"/>
    </source>
</evidence>
<dbReference type="EMBL" id="JABSTV010001253">
    <property type="protein sequence ID" value="KAH7944562.1"/>
    <property type="molecule type" value="Genomic_DNA"/>
</dbReference>
<name>A0A9D4PJW5_RHISA</name>
<protein>
    <submittedName>
        <fullName evidence="2">Uncharacterized protein</fullName>
    </submittedName>
</protein>
<organism evidence="2 3">
    <name type="scientific">Rhipicephalus sanguineus</name>
    <name type="common">Brown dog tick</name>
    <name type="synonym">Ixodes sanguineus</name>
    <dbReference type="NCBI Taxonomy" id="34632"/>
    <lineage>
        <taxon>Eukaryota</taxon>
        <taxon>Metazoa</taxon>
        <taxon>Ecdysozoa</taxon>
        <taxon>Arthropoda</taxon>
        <taxon>Chelicerata</taxon>
        <taxon>Arachnida</taxon>
        <taxon>Acari</taxon>
        <taxon>Parasitiformes</taxon>
        <taxon>Ixodida</taxon>
        <taxon>Ixodoidea</taxon>
        <taxon>Ixodidae</taxon>
        <taxon>Rhipicephalinae</taxon>
        <taxon>Rhipicephalus</taxon>
        <taxon>Rhipicephalus</taxon>
    </lineage>
</organism>
<sequence>MEASRTPGESCGNSASSMPLPEGSAAHDKSTGGKAVARELGLVRATAHVVSADTWKDQLNFERACSAAMPEGRCWLSGELTSWNRVLHKLVYELVETRPGSVRLRKIDNGAREIGQDKEDATREASFLISWLLEHHLCIDEFSLFYDSHYGHKAPPVPFPIRVRPSLSSSADRCFRNAKIKMAEHGSWIDDEKRGHLFALEGLNTVHGVEKLKVTSSIVTFKFAAELESLLRRNASTLKAVKITKAVMPRNVDYALRCLVNCESLTLCPNLGCGRRDPSLVSVAQLLRTSALKNLSIYICPIKRTKQFTTFAEAIKTNTSLTKLTVRFVEISCSPEPIFIALQANGTLKQLQLQECNFDLYSAQAMSKALCKKSRPRSLHITESTISVYSMLVLAATLRANVKLEQIRLSSRSR</sequence>
<reference evidence="2" key="2">
    <citation type="submission" date="2021-09" db="EMBL/GenBank/DDBJ databases">
        <authorList>
            <person name="Jia N."/>
            <person name="Wang J."/>
            <person name="Shi W."/>
            <person name="Du L."/>
            <person name="Sun Y."/>
            <person name="Zhan W."/>
            <person name="Jiang J."/>
            <person name="Wang Q."/>
            <person name="Zhang B."/>
            <person name="Ji P."/>
            <person name="Sakyi L.B."/>
            <person name="Cui X."/>
            <person name="Yuan T."/>
            <person name="Jiang B."/>
            <person name="Yang W."/>
            <person name="Lam T.T.-Y."/>
            <person name="Chang Q."/>
            <person name="Ding S."/>
            <person name="Wang X."/>
            <person name="Zhu J."/>
            <person name="Ruan X."/>
            <person name="Zhao L."/>
            <person name="Wei J."/>
            <person name="Que T."/>
            <person name="Du C."/>
            <person name="Cheng J."/>
            <person name="Dai P."/>
            <person name="Han X."/>
            <person name="Huang E."/>
            <person name="Gao Y."/>
            <person name="Liu J."/>
            <person name="Shao H."/>
            <person name="Ye R."/>
            <person name="Li L."/>
            <person name="Wei W."/>
            <person name="Wang X."/>
            <person name="Wang C."/>
            <person name="Huo Q."/>
            <person name="Li W."/>
            <person name="Guo W."/>
            <person name="Chen H."/>
            <person name="Chen S."/>
            <person name="Zhou L."/>
            <person name="Zhou L."/>
            <person name="Ni X."/>
            <person name="Tian J."/>
            <person name="Zhou Y."/>
            <person name="Sheng Y."/>
            <person name="Liu T."/>
            <person name="Pan Y."/>
            <person name="Xia L."/>
            <person name="Li J."/>
            <person name="Zhao F."/>
            <person name="Cao W."/>
        </authorList>
    </citation>
    <scope>NUCLEOTIDE SEQUENCE</scope>
    <source>
        <strain evidence="2">Rsan-2018</strain>
        <tissue evidence="2">Larvae</tissue>
    </source>
</reference>
<dbReference type="Gene3D" id="3.80.10.10">
    <property type="entry name" value="Ribonuclease Inhibitor"/>
    <property type="match status" value="1"/>
</dbReference>
<dbReference type="SUPFAM" id="SSF52047">
    <property type="entry name" value="RNI-like"/>
    <property type="match status" value="1"/>
</dbReference>
<dbReference type="AlphaFoldDB" id="A0A9D4PJW5"/>
<keyword evidence="3" id="KW-1185">Reference proteome</keyword>
<evidence type="ECO:0000313" key="3">
    <source>
        <dbReference type="Proteomes" id="UP000821837"/>
    </source>
</evidence>
<accession>A0A9D4PJW5</accession>
<dbReference type="Proteomes" id="UP000821837">
    <property type="component" value="Unassembled WGS sequence"/>
</dbReference>
<dbReference type="InterPro" id="IPR032675">
    <property type="entry name" value="LRR_dom_sf"/>
</dbReference>
<dbReference type="VEuPathDB" id="VectorBase:RSAN_037899"/>
<gene>
    <name evidence="2" type="ORF">HPB52_021379</name>
</gene>
<evidence type="ECO:0000313" key="2">
    <source>
        <dbReference type="EMBL" id="KAH7944562.1"/>
    </source>
</evidence>
<feature type="region of interest" description="Disordered" evidence="1">
    <location>
        <begin position="1"/>
        <end position="32"/>
    </location>
</feature>
<comment type="caution">
    <text evidence="2">The sequence shown here is derived from an EMBL/GenBank/DDBJ whole genome shotgun (WGS) entry which is preliminary data.</text>
</comment>
<proteinExistence type="predicted"/>
<reference evidence="2" key="1">
    <citation type="journal article" date="2020" name="Cell">
        <title>Large-Scale Comparative Analyses of Tick Genomes Elucidate Their Genetic Diversity and Vector Capacities.</title>
        <authorList>
            <consortium name="Tick Genome and Microbiome Consortium (TIGMIC)"/>
            <person name="Jia N."/>
            <person name="Wang J."/>
            <person name="Shi W."/>
            <person name="Du L."/>
            <person name="Sun Y."/>
            <person name="Zhan W."/>
            <person name="Jiang J.F."/>
            <person name="Wang Q."/>
            <person name="Zhang B."/>
            <person name="Ji P."/>
            <person name="Bell-Sakyi L."/>
            <person name="Cui X.M."/>
            <person name="Yuan T.T."/>
            <person name="Jiang B.G."/>
            <person name="Yang W.F."/>
            <person name="Lam T.T."/>
            <person name="Chang Q.C."/>
            <person name="Ding S.J."/>
            <person name="Wang X.J."/>
            <person name="Zhu J.G."/>
            <person name="Ruan X.D."/>
            <person name="Zhao L."/>
            <person name="Wei J.T."/>
            <person name="Ye R.Z."/>
            <person name="Que T.C."/>
            <person name="Du C.H."/>
            <person name="Zhou Y.H."/>
            <person name="Cheng J.X."/>
            <person name="Dai P.F."/>
            <person name="Guo W.B."/>
            <person name="Han X.H."/>
            <person name="Huang E.J."/>
            <person name="Li L.F."/>
            <person name="Wei W."/>
            <person name="Gao Y.C."/>
            <person name="Liu J.Z."/>
            <person name="Shao H.Z."/>
            <person name="Wang X."/>
            <person name="Wang C.C."/>
            <person name="Yang T.C."/>
            <person name="Huo Q.B."/>
            <person name="Li W."/>
            <person name="Chen H.Y."/>
            <person name="Chen S.E."/>
            <person name="Zhou L.G."/>
            <person name="Ni X.B."/>
            <person name="Tian J.H."/>
            <person name="Sheng Y."/>
            <person name="Liu T."/>
            <person name="Pan Y.S."/>
            <person name="Xia L.Y."/>
            <person name="Li J."/>
            <person name="Zhao F."/>
            <person name="Cao W.C."/>
        </authorList>
    </citation>
    <scope>NUCLEOTIDE SEQUENCE</scope>
    <source>
        <strain evidence="2">Rsan-2018</strain>
    </source>
</reference>